<proteinExistence type="predicted"/>
<reference evidence="2 3" key="1">
    <citation type="submission" date="2019-10" db="EMBL/GenBank/DDBJ databases">
        <title>Description of Paenibacillus humi sp. nov.</title>
        <authorList>
            <person name="Carlier A."/>
            <person name="Qi S."/>
        </authorList>
    </citation>
    <scope>NUCLEOTIDE SEQUENCE [LARGE SCALE GENOMIC DNA]</scope>
    <source>
        <strain evidence="2 3">LMG 31461</strain>
    </source>
</reference>
<keyword evidence="1" id="KW-1133">Transmembrane helix</keyword>
<organism evidence="2 3">
    <name type="scientific">Paenibacillus plantarum</name>
    <dbReference type="NCBI Taxonomy" id="2654975"/>
    <lineage>
        <taxon>Bacteria</taxon>
        <taxon>Bacillati</taxon>
        <taxon>Bacillota</taxon>
        <taxon>Bacilli</taxon>
        <taxon>Bacillales</taxon>
        <taxon>Paenibacillaceae</taxon>
        <taxon>Paenibacillus</taxon>
    </lineage>
</organism>
<dbReference type="EMBL" id="WHNY01000009">
    <property type="protein sequence ID" value="NOU63156.1"/>
    <property type="molecule type" value="Genomic_DNA"/>
</dbReference>
<dbReference type="Proteomes" id="UP000653578">
    <property type="component" value="Unassembled WGS sequence"/>
</dbReference>
<name>A0ABX1X4J3_9BACL</name>
<accession>A0ABX1X4J3</accession>
<evidence type="ECO:0000313" key="2">
    <source>
        <dbReference type="EMBL" id="NOU63156.1"/>
    </source>
</evidence>
<evidence type="ECO:0000313" key="3">
    <source>
        <dbReference type="Proteomes" id="UP000653578"/>
    </source>
</evidence>
<evidence type="ECO:0000256" key="1">
    <source>
        <dbReference type="SAM" id="Phobius"/>
    </source>
</evidence>
<feature type="transmembrane region" description="Helical" evidence="1">
    <location>
        <begin position="30"/>
        <end position="50"/>
    </location>
</feature>
<gene>
    <name evidence="2" type="ORF">GC096_03730</name>
</gene>
<comment type="caution">
    <text evidence="2">The sequence shown here is derived from an EMBL/GenBank/DDBJ whole genome shotgun (WGS) entry which is preliminary data.</text>
</comment>
<sequence length="59" mass="7030">MPLTKSGISKSIWALREKDFDEFNNRVNEFFSIAYPGFSVVATEYPVIYLRDDRRARRR</sequence>
<keyword evidence="1" id="KW-0812">Transmembrane</keyword>
<keyword evidence="3" id="KW-1185">Reference proteome</keyword>
<keyword evidence="1" id="KW-0472">Membrane</keyword>
<protein>
    <submittedName>
        <fullName evidence="2">Uncharacterized protein</fullName>
    </submittedName>
</protein>